<organism evidence="1 2">
    <name type="scientific">Datura stramonium</name>
    <name type="common">Jimsonweed</name>
    <name type="synonym">Common thornapple</name>
    <dbReference type="NCBI Taxonomy" id="4076"/>
    <lineage>
        <taxon>Eukaryota</taxon>
        <taxon>Viridiplantae</taxon>
        <taxon>Streptophyta</taxon>
        <taxon>Embryophyta</taxon>
        <taxon>Tracheophyta</taxon>
        <taxon>Spermatophyta</taxon>
        <taxon>Magnoliopsida</taxon>
        <taxon>eudicotyledons</taxon>
        <taxon>Gunneridae</taxon>
        <taxon>Pentapetalae</taxon>
        <taxon>asterids</taxon>
        <taxon>lamiids</taxon>
        <taxon>Solanales</taxon>
        <taxon>Solanaceae</taxon>
        <taxon>Solanoideae</taxon>
        <taxon>Datureae</taxon>
        <taxon>Datura</taxon>
    </lineage>
</organism>
<sequence>MGEISAIHPLGAQPLVSRSYLIGEVLYRSRFLDIVNCQQRHRWMLYGEDLQQNRHHLGKLAKHNHAWHDMDKSRGINVGTPSLYHWMKENQ</sequence>
<accession>A0ABS8UNS7</accession>
<protein>
    <submittedName>
        <fullName evidence="1">Uncharacterized protein</fullName>
    </submittedName>
</protein>
<dbReference type="EMBL" id="JACEIK010002328">
    <property type="protein sequence ID" value="MCD9560489.1"/>
    <property type="molecule type" value="Genomic_DNA"/>
</dbReference>
<feature type="non-terminal residue" evidence="1">
    <location>
        <position position="91"/>
    </location>
</feature>
<evidence type="ECO:0000313" key="1">
    <source>
        <dbReference type="EMBL" id="MCD9560489.1"/>
    </source>
</evidence>
<gene>
    <name evidence="1" type="ORF">HAX54_019175</name>
</gene>
<dbReference type="Proteomes" id="UP000823775">
    <property type="component" value="Unassembled WGS sequence"/>
</dbReference>
<evidence type="ECO:0000313" key="2">
    <source>
        <dbReference type="Proteomes" id="UP000823775"/>
    </source>
</evidence>
<reference evidence="1 2" key="1">
    <citation type="journal article" date="2021" name="BMC Genomics">
        <title>Datura genome reveals duplications of psychoactive alkaloid biosynthetic genes and high mutation rate following tissue culture.</title>
        <authorList>
            <person name="Rajewski A."/>
            <person name="Carter-House D."/>
            <person name="Stajich J."/>
            <person name="Litt A."/>
        </authorList>
    </citation>
    <scope>NUCLEOTIDE SEQUENCE [LARGE SCALE GENOMIC DNA]</scope>
    <source>
        <strain evidence="1">AR-01</strain>
    </source>
</reference>
<name>A0ABS8UNS7_DATST</name>
<proteinExistence type="predicted"/>
<keyword evidence="2" id="KW-1185">Reference proteome</keyword>
<comment type="caution">
    <text evidence="1">The sequence shown here is derived from an EMBL/GenBank/DDBJ whole genome shotgun (WGS) entry which is preliminary data.</text>
</comment>